<protein>
    <recommendedName>
        <fullName evidence="12">Helicase ATP-binding domain-containing protein</fullName>
    </recommendedName>
</protein>
<keyword evidence="4" id="KW-0067">ATP-binding</keyword>
<dbReference type="InterPro" id="IPR041679">
    <property type="entry name" value="DNA2/NAM7-like_C"/>
</dbReference>
<dbReference type="SUPFAM" id="SSF52540">
    <property type="entry name" value="P-loop containing nucleoside triphosphate hydrolases"/>
    <property type="match status" value="1"/>
</dbReference>
<dbReference type="Gene3D" id="3.40.50.300">
    <property type="entry name" value="P-loop containing nucleotide triphosphate hydrolases"/>
    <property type="match status" value="2"/>
</dbReference>
<evidence type="ECO:0000313" key="10">
    <source>
        <dbReference type="EMBL" id="KNC82781.1"/>
    </source>
</evidence>
<feature type="domain" description="Helicase Sen1 N-terminal" evidence="7">
    <location>
        <begin position="135"/>
        <end position="619"/>
    </location>
</feature>
<dbReference type="Pfam" id="PF12726">
    <property type="entry name" value="SEN1_N"/>
    <property type="match status" value="1"/>
</dbReference>
<evidence type="ECO:0000256" key="2">
    <source>
        <dbReference type="ARBA" id="ARBA00022801"/>
    </source>
</evidence>
<dbReference type="STRING" id="667725.A0A0L0G1S5"/>
<evidence type="ECO:0000313" key="11">
    <source>
        <dbReference type="Proteomes" id="UP000054560"/>
    </source>
</evidence>
<organism evidence="10 11">
    <name type="scientific">Sphaeroforma arctica JP610</name>
    <dbReference type="NCBI Taxonomy" id="667725"/>
    <lineage>
        <taxon>Eukaryota</taxon>
        <taxon>Ichthyosporea</taxon>
        <taxon>Ichthyophonida</taxon>
        <taxon>Sphaeroforma</taxon>
    </lineage>
</organism>
<evidence type="ECO:0000259" key="7">
    <source>
        <dbReference type="Pfam" id="PF12726"/>
    </source>
</evidence>
<sequence length="2093" mass="237008">MTVDYIVISSGVEDSLQEDAAEFSAEDSDLADFVFQEDEFDAIDYDIPQQPNSLLPPHIWSLFRDRSKRDTFLTQALQYVRGLGGTPGTSGDKDYHLWHTQPEMMHQLLLAHRCVPLQNTTLLDTFGEIWQNDVTVCRACCDEYHDSKEFWYNEFRKSENLASISFKNTYDQMDTTRLCSAFNEYVRVKETSKWVPIYEVLAHPELLDTSDLLNDSFAAMIQVYEEQNVTLYVPGYIVGKGILLIHQNDIVRNWAGSQYRISKMTAEEFETFEPVFSRVYLGKLQAINDNRVKPETDDRRRNNRRFFCGLREVLKGFDEGVAQCRAFDSIAHELVDHIISQLAVDCGYLLEVINCFHILTNLLQHKVWYYSTLALGDILDGLFQNSSYLQLLKTLGTRGSPPMLVIKWMVPMCLWYCQWLKQFSNKISPATGKLFNRLVLLNSDSTYPDDVRVLMNELVISIVEVFYTDNKQNFILSAADIWVARMVHGMQQHNAQSKEGLEKDTVSQQYWRKCVTVLLYVLEKDMENYIANDIQDRYVVCSKLWSVIAESKLEDLPTDVMLYILISLSRGQLTNVDRNQSTPNQRAQRALDCFTKTLQSVLTKISDETDRDCMKQLFTGSTGNIDENNSGYNTQSVLDAILVHFCWGSKEIRALAVKCFVRFSEVFSYLDVHGYIQTFFFNGASKVYLDQHALWMPHIIAELGMITDDSVRRSVLGMIFRTYDTLNTLDYHFDDDMLNLQRKVKAQLIKMDDDEEEEEEEEEEEGETDADPWESGTRQRAKAYTVRSGSSSPTTTSASDVAPLPAPITLPKILKTKKISKYDVYKTSNGSTATRKAPAKKKNKNFLDVLRKKSNAKNKNSALGTTNARDALGSHRMFGTSGFQAAARRSTKHAQPSLLSRFADFGESEDNKMPKATSASARLKEQGLKQPTVTAPTPPTIPDLTFSKGAPTKLGSFGGSFSGKPQEDRLAKALATWSRKGAKVTVVELPSTPKFVQKERPAMVTKPESTLVIVDLFKQVLMWHLRKADKDDSLTQLVVKDDKPKDVIPLAFDDYAHYRRIFTPFLIVEFADSLRNESDFGSERIFGNDGFCLGDIRKDGEFWLLRFAPSQAIIDCEYGVDDVVVISRPPKTNADGTAASPEIDRTSGVPPHLLGLVQETPRWKSDKDKFLVIKLHYNAEMEKTFRVGTLTGNFRINQDYHVSKLANIRPIIRQYQALVNCGNSPLINCVIKPKLPAMALRGDAIAHEATSHLANRRHQQYNRPQLQAIRNSIAYDGITMIQGPPGTGKTRTILGLLAAFFKQPYLPHKPRVLLCAPSNAAVDEVVRRILDVGLDMGTDIKHPVIVRVGDERKMDERVMSRSWNTLAKVPLDALKKKLEALNELQKEKGKLHSDAKRLTNERLSYLKENGTSGHQSDTQWIALSKAQQDAKTTYITAKTAREKMYRNMGRLREQEKVTILEGAEIIATTLNGSGNDAYVRAHIDIGFTVIDEAAQSTELDVLIALQHNGRKCVMVGDPNQLPATVQSKISKELGYERSMFRRMQVYFLQQSENKHSPVELLTVQYRMHPEIASFPSKQFYEGQLTNHSSTHTGRPVYQKVFGPYMFANVDGIEQNVHGSYINEEEANDTLALFVWVCMSCRGTGFSGRVGIVTPYSAQKHLIRRLFCDFFGGEAILSHVEIDSVDSYQGREKDIIIFSCVRANHSGNIGFLNDVRRLNVALTRAKHCMWVLGNAELLSKDKEKSIFKDLADDARDRVLMKNGRPWSEYSRKHPAPSNAMLEDSEIDLKAQAAIAGYRALSSGGSNKSLSAVRDTHLPGTRNRHSRSSGGGCSSRDSTPSPEVRDARPLDNRETSRRGNSGGSSSREARESSSENRIRSTKRPGTEVADNTHDRKRTKRTSIENRDKDCSRNAPRHSIETRNSTDGTIIHLPKDAAQARVEEGEIDGEHHRGPVRKKSECTRSPKRQRSSRDMERWEDSNGRESRGSKERRPSRDSRIGRTASRGGEGYRGFSETRSRDLRRDKTIVQDSKGHYNEELRNENGRTSRVDRSSRDYAYDTNRRRTQTVEECRESRDGGGSLDGDSDYRHRRRSGS</sequence>
<dbReference type="InterPro" id="IPR024481">
    <property type="entry name" value="Helicase_Sen1_N"/>
</dbReference>
<dbReference type="GeneID" id="25905443"/>
<dbReference type="GO" id="GO:0005694">
    <property type="term" value="C:chromosome"/>
    <property type="evidence" value="ECO:0007669"/>
    <property type="project" value="UniProtKB-ARBA"/>
</dbReference>
<dbReference type="CDD" id="cd18042">
    <property type="entry name" value="DEXXQc_SETX"/>
    <property type="match status" value="1"/>
</dbReference>
<dbReference type="RefSeq" id="XP_014156683.1">
    <property type="nucleotide sequence ID" value="XM_014301208.1"/>
</dbReference>
<dbReference type="GO" id="GO:0005524">
    <property type="term" value="F:ATP binding"/>
    <property type="evidence" value="ECO:0007669"/>
    <property type="project" value="UniProtKB-KW"/>
</dbReference>
<reference evidence="10 11" key="1">
    <citation type="submission" date="2011-02" db="EMBL/GenBank/DDBJ databases">
        <title>The Genome Sequence of Sphaeroforma arctica JP610.</title>
        <authorList>
            <consortium name="The Broad Institute Genome Sequencing Platform"/>
            <person name="Russ C."/>
            <person name="Cuomo C."/>
            <person name="Young S.K."/>
            <person name="Zeng Q."/>
            <person name="Gargeya S."/>
            <person name="Alvarado L."/>
            <person name="Berlin A."/>
            <person name="Chapman S.B."/>
            <person name="Chen Z."/>
            <person name="Freedman E."/>
            <person name="Gellesch M."/>
            <person name="Goldberg J."/>
            <person name="Griggs A."/>
            <person name="Gujja S."/>
            <person name="Heilman E."/>
            <person name="Heiman D."/>
            <person name="Howarth C."/>
            <person name="Mehta T."/>
            <person name="Neiman D."/>
            <person name="Pearson M."/>
            <person name="Roberts A."/>
            <person name="Saif S."/>
            <person name="Shea T."/>
            <person name="Shenoy N."/>
            <person name="Sisk P."/>
            <person name="Stolte C."/>
            <person name="Sykes S."/>
            <person name="White J."/>
            <person name="Yandava C."/>
            <person name="Burger G."/>
            <person name="Gray M.W."/>
            <person name="Holland P.W.H."/>
            <person name="King N."/>
            <person name="Lang F.B.F."/>
            <person name="Roger A.J."/>
            <person name="Ruiz-Trillo I."/>
            <person name="Haas B."/>
            <person name="Nusbaum C."/>
            <person name="Birren B."/>
        </authorList>
    </citation>
    <scope>NUCLEOTIDE SEQUENCE [LARGE SCALE GENOMIC DNA]</scope>
    <source>
        <strain evidence="10 11">JP610</strain>
    </source>
</reference>
<dbReference type="FunFam" id="3.40.50.300:FF:000326">
    <property type="entry name" value="P-loop containing nucleoside triphosphate hydrolase"/>
    <property type="match status" value="1"/>
</dbReference>
<dbReference type="eggNOG" id="KOG1801">
    <property type="taxonomic scope" value="Eukaryota"/>
</dbReference>
<evidence type="ECO:0000256" key="1">
    <source>
        <dbReference type="ARBA" id="ARBA00022741"/>
    </source>
</evidence>
<keyword evidence="3" id="KW-0347">Helicase</keyword>
<evidence type="ECO:0000256" key="6">
    <source>
        <dbReference type="SAM" id="MobiDB-lite"/>
    </source>
</evidence>
<dbReference type="Pfam" id="PF13087">
    <property type="entry name" value="AAA_12"/>
    <property type="match status" value="1"/>
</dbReference>
<feature type="compositionally biased region" description="Low complexity" evidence="6">
    <location>
        <begin position="785"/>
        <end position="799"/>
    </location>
</feature>
<name>A0A0L0G1S5_9EUKA</name>
<evidence type="ECO:0000256" key="4">
    <source>
        <dbReference type="ARBA" id="ARBA00022840"/>
    </source>
</evidence>
<dbReference type="InterPro" id="IPR047187">
    <property type="entry name" value="SF1_C_Upf1"/>
</dbReference>
<feature type="region of interest" description="Disordered" evidence="6">
    <location>
        <begin position="903"/>
        <end position="950"/>
    </location>
</feature>
<dbReference type="Pfam" id="PF13086">
    <property type="entry name" value="AAA_11"/>
    <property type="match status" value="1"/>
</dbReference>
<dbReference type="InterPro" id="IPR016024">
    <property type="entry name" value="ARM-type_fold"/>
</dbReference>
<feature type="compositionally biased region" description="Basic and acidic residues" evidence="6">
    <location>
        <begin position="1865"/>
        <end position="1876"/>
    </location>
</feature>
<evidence type="ECO:0000259" key="8">
    <source>
        <dbReference type="Pfam" id="PF13086"/>
    </source>
</evidence>
<dbReference type="GO" id="GO:0016787">
    <property type="term" value="F:hydrolase activity"/>
    <property type="evidence" value="ECO:0007669"/>
    <property type="project" value="UniProtKB-KW"/>
</dbReference>
<feature type="domain" description="DNA2/NAM7 helicase-like C-terminal" evidence="9">
    <location>
        <begin position="1535"/>
        <end position="1734"/>
    </location>
</feature>
<evidence type="ECO:0008006" key="12">
    <source>
        <dbReference type="Google" id="ProtNLM"/>
    </source>
</evidence>
<dbReference type="InterPro" id="IPR041677">
    <property type="entry name" value="DNA2/NAM7_AAA_11"/>
</dbReference>
<keyword evidence="2" id="KW-0378">Hydrolase</keyword>
<evidence type="ECO:0000256" key="5">
    <source>
        <dbReference type="SAM" id="Coils"/>
    </source>
</evidence>
<feature type="coiled-coil region" evidence="5">
    <location>
        <begin position="1371"/>
        <end position="1401"/>
    </location>
</feature>
<keyword evidence="1" id="KW-0547">Nucleotide-binding</keyword>
<feature type="compositionally biased region" description="Basic and acidic residues" evidence="6">
    <location>
        <begin position="1968"/>
        <end position="1997"/>
    </location>
</feature>
<dbReference type="OrthoDB" id="6513042at2759"/>
<feature type="compositionally biased region" description="Acidic residues" evidence="6">
    <location>
        <begin position="752"/>
        <end position="772"/>
    </location>
</feature>
<dbReference type="Proteomes" id="UP000054560">
    <property type="component" value="Unassembled WGS sequence"/>
</dbReference>
<keyword evidence="11" id="KW-1185">Reference proteome</keyword>
<feature type="compositionally biased region" description="Basic and acidic residues" evidence="6">
    <location>
        <begin position="1841"/>
        <end position="1855"/>
    </location>
</feature>
<gene>
    <name evidence="10" type="ORF">SARC_04939</name>
</gene>
<dbReference type="SUPFAM" id="SSF48371">
    <property type="entry name" value="ARM repeat"/>
    <property type="match status" value="1"/>
</dbReference>
<dbReference type="InterPro" id="IPR027417">
    <property type="entry name" value="P-loop_NTPase"/>
</dbReference>
<dbReference type="GO" id="GO:0004386">
    <property type="term" value="F:helicase activity"/>
    <property type="evidence" value="ECO:0007669"/>
    <property type="project" value="UniProtKB-KW"/>
</dbReference>
<evidence type="ECO:0000259" key="9">
    <source>
        <dbReference type="Pfam" id="PF13087"/>
    </source>
</evidence>
<evidence type="ECO:0000256" key="3">
    <source>
        <dbReference type="ARBA" id="ARBA00022806"/>
    </source>
</evidence>
<feature type="compositionally biased region" description="Basic and acidic residues" evidence="6">
    <location>
        <begin position="2012"/>
        <end position="2074"/>
    </location>
</feature>
<dbReference type="InterPro" id="IPR045055">
    <property type="entry name" value="DNA2/NAM7-like"/>
</dbReference>
<feature type="compositionally biased region" description="Basic and acidic residues" evidence="6">
    <location>
        <begin position="1899"/>
        <end position="1909"/>
    </location>
</feature>
<dbReference type="PANTHER" id="PTHR10887:SF495">
    <property type="entry name" value="HELICASE SENATAXIN ISOFORM X1-RELATED"/>
    <property type="match status" value="1"/>
</dbReference>
<dbReference type="CDD" id="cd18808">
    <property type="entry name" value="SF1_C_Upf1"/>
    <property type="match status" value="1"/>
</dbReference>
<feature type="region of interest" description="Disordered" evidence="6">
    <location>
        <begin position="1800"/>
        <end position="2093"/>
    </location>
</feature>
<feature type="domain" description="DNA2/NAM7 helicase helicase" evidence="8">
    <location>
        <begin position="1260"/>
        <end position="1528"/>
    </location>
</feature>
<feature type="compositionally biased region" description="Basic and acidic residues" evidence="6">
    <location>
        <begin position="1938"/>
        <end position="1961"/>
    </location>
</feature>
<keyword evidence="5" id="KW-0175">Coiled coil</keyword>
<proteinExistence type="predicted"/>
<dbReference type="EMBL" id="KQ241892">
    <property type="protein sequence ID" value="KNC82781.1"/>
    <property type="molecule type" value="Genomic_DNA"/>
</dbReference>
<feature type="region of interest" description="Disordered" evidence="6">
    <location>
        <begin position="751"/>
        <end position="804"/>
    </location>
</feature>
<dbReference type="PANTHER" id="PTHR10887">
    <property type="entry name" value="DNA2/NAM7 HELICASE FAMILY"/>
    <property type="match status" value="1"/>
</dbReference>
<accession>A0A0L0G1S5</accession>